<evidence type="ECO:0000256" key="1">
    <source>
        <dbReference type="SAM" id="MobiDB-lite"/>
    </source>
</evidence>
<evidence type="ECO:0000313" key="2">
    <source>
        <dbReference type="EMBL" id="PXY27342.1"/>
    </source>
</evidence>
<sequence>MVTTAERLRAALSTADFPASKEDLVRCAERAEADSGTIGALNAIPPVQYDNLAEVMQSAPFDQGHEPGEVAQRRQEHDKPGLAQQEKDVTGHPIVDELGENRGS</sequence>
<comment type="caution">
    <text evidence="2">The sequence shown here is derived from an EMBL/GenBank/DDBJ whole genome shotgun (WGS) entry which is preliminary data.</text>
</comment>
<accession>A0A2V4AZP8</accession>
<dbReference type="InterPro" id="IPR021527">
    <property type="entry name" value="DUF2795"/>
</dbReference>
<dbReference type="Pfam" id="PF11387">
    <property type="entry name" value="DUF2795"/>
    <property type="match status" value="1"/>
</dbReference>
<dbReference type="RefSeq" id="WP_112281343.1">
    <property type="nucleotide sequence ID" value="NZ_MASW01000002.1"/>
</dbReference>
<dbReference type="AlphaFoldDB" id="A0A2V4AZP8"/>
<feature type="region of interest" description="Disordered" evidence="1">
    <location>
        <begin position="61"/>
        <end position="104"/>
    </location>
</feature>
<dbReference type="EMBL" id="MASW01000002">
    <property type="protein sequence ID" value="PXY27342.1"/>
    <property type="molecule type" value="Genomic_DNA"/>
</dbReference>
<protein>
    <recommendedName>
        <fullName evidence="4">DUF2795 domain-containing protein</fullName>
    </recommendedName>
</protein>
<organism evidence="2 3">
    <name type="scientific">Prauserella muralis</name>
    <dbReference type="NCBI Taxonomy" id="588067"/>
    <lineage>
        <taxon>Bacteria</taxon>
        <taxon>Bacillati</taxon>
        <taxon>Actinomycetota</taxon>
        <taxon>Actinomycetes</taxon>
        <taxon>Pseudonocardiales</taxon>
        <taxon>Pseudonocardiaceae</taxon>
        <taxon>Prauserella</taxon>
    </lineage>
</organism>
<dbReference type="Proteomes" id="UP000249915">
    <property type="component" value="Unassembled WGS sequence"/>
</dbReference>
<dbReference type="OrthoDB" id="5116616at2"/>
<reference evidence="2 3" key="1">
    <citation type="submission" date="2016-07" db="EMBL/GenBank/DDBJ databases">
        <title>Draft genome sequence of Prauserella muralis DSM 45305, isolated from a mould-covered wall in an indoor environment.</title>
        <authorList>
            <person name="Ruckert C."/>
            <person name="Albersmeier A."/>
            <person name="Jiang C.-L."/>
            <person name="Jiang Y."/>
            <person name="Kalinowski J."/>
            <person name="Schneider O."/>
            <person name="Winkler A."/>
            <person name="Zotchev S.B."/>
        </authorList>
    </citation>
    <scope>NUCLEOTIDE SEQUENCE [LARGE SCALE GENOMIC DNA]</scope>
    <source>
        <strain evidence="2 3">DSM 45305</strain>
    </source>
</reference>
<evidence type="ECO:0008006" key="4">
    <source>
        <dbReference type="Google" id="ProtNLM"/>
    </source>
</evidence>
<gene>
    <name evidence="2" type="ORF">BAY60_12930</name>
</gene>
<feature type="compositionally biased region" description="Basic and acidic residues" evidence="1">
    <location>
        <begin position="63"/>
        <end position="90"/>
    </location>
</feature>
<name>A0A2V4AZP8_9PSEU</name>
<evidence type="ECO:0000313" key="3">
    <source>
        <dbReference type="Proteomes" id="UP000249915"/>
    </source>
</evidence>
<keyword evidence="3" id="KW-1185">Reference proteome</keyword>
<proteinExistence type="predicted"/>